<dbReference type="RefSeq" id="WP_200983881.1">
    <property type="nucleotide sequence ID" value="NZ_CP064654.1"/>
</dbReference>
<dbReference type="Proteomes" id="UP000594459">
    <property type="component" value="Chromosome"/>
</dbReference>
<accession>A0A7S8F6J1</accession>
<dbReference type="KEGG" id="qso:IRL76_06025"/>
<proteinExistence type="predicted"/>
<keyword evidence="2" id="KW-1185">Reference proteome</keyword>
<organism evidence="1 2">
    <name type="scientific">Qipengyuania soli</name>
    <dbReference type="NCBI Taxonomy" id="2782568"/>
    <lineage>
        <taxon>Bacteria</taxon>
        <taxon>Pseudomonadati</taxon>
        <taxon>Pseudomonadota</taxon>
        <taxon>Alphaproteobacteria</taxon>
        <taxon>Sphingomonadales</taxon>
        <taxon>Erythrobacteraceae</taxon>
        <taxon>Qipengyuania</taxon>
    </lineage>
</organism>
<sequence length="101" mass="10927">MTYQQGPFLAALGAASGDDPALQAELRAAFVESVERQLDLLRRARCDGNWSVAAQRLHAIAGSFHVEELRQLADDAQSAAPGEPTILTRLAELVTELRIEA</sequence>
<dbReference type="SUPFAM" id="SSF47226">
    <property type="entry name" value="Histidine-containing phosphotransfer domain, HPT domain"/>
    <property type="match status" value="1"/>
</dbReference>
<dbReference type="Gene3D" id="1.20.120.160">
    <property type="entry name" value="HPT domain"/>
    <property type="match status" value="1"/>
</dbReference>
<evidence type="ECO:0000313" key="2">
    <source>
        <dbReference type="Proteomes" id="UP000594459"/>
    </source>
</evidence>
<dbReference type="InterPro" id="IPR036641">
    <property type="entry name" value="HPT_dom_sf"/>
</dbReference>
<reference evidence="1 2" key="1">
    <citation type="submission" date="2020-11" db="EMBL/GenBank/DDBJ databases">
        <title>The genome sequence of Erythrobacter sp. 6D36.</title>
        <authorList>
            <person name="Liu Y."/>
        </authorList>
    </citation>
    <scope>NUCLEOTIDE SEQUENCE [LARGE SCALE GENOMIC DNA]</scope>
    <source>
        <strain evidence="1 2">6D36</strain>
    </source>
</reference>
<dbReference type="GO" id="GO:0000160">
    <property type="term" value="P:phosphorelay signal transduction system"/>
    <property type="evidence" value="ECO:0007669"/>
    <property type="project" value="InterPro"/>
</dbReference>
<dbReference type="EMBL" id="CP064654">
    <property type="protein sequence ID" value="QPD00087.1"/>
    <property type="molecule type" value="Genomic_DNA"/>
</dbReference>
<protein>
    <submittedName>
        <fullName evidence="1">Hpt domain-containing protein</fullName>
    </submittedName>
</protein>
<name>A0A7S8F6J1_9SPHN</name>
<evidence type="ECO:0000313" key="1">
    <source>
        <dbReference type="EMBL" id="QPD00087.1"/>
    </source>
</evidence>
<gene>
    <name evidence="1" type="ORF">IRL76_06025</name>
</gene>
<dbReference type="AlphaFoldDB" id="A0A7S8F6J1"/>